<feature type="domain" description="HD" evidence="1">
    <location>
        <begin position="37"/>
        <end position="126"/>
    </location>
</feature>
<dbReference type="InterPro" id="IPR003607">
    <property type="entry name" value="HD/PDEase_dom"/>
</dbReference>
<dbReference type="Pfam" id="PF01966">
    <property type="entry name" value="HD"/>
    <property type="match status" value="1"/>
</dbReference>
<dbReference type="SUPFAM" id="SSF109604">
    <property type="entry name" value="HD-domain/PDEase-like"/>
    <property type="match status" value="1"/>
</dbReference>
<dbReference type="Proteomes" id="UP001597063">
    <property type="component" value="Unassembled WGS sequence"/>
</dbReference>
<organism evidence="2 3">
    <name type="scientific">Actinomadura fibrosa</name>
    <dbReference type="NCBI Taxonomy" id="111802"/>
    <lineage>
        <taxon>Bacteria</taxon>
        <taxon>Bacillati</taxon>
        <taxon>Actinomycetota</taxon>
        <taxon>Actinomycetes</taxon>
        <taxon>Streptosporangiales</taxon>
        <taxon>Thermomonosporaceae</taxon>
        <taxon>Actinomadura</taxon>
    </lineage>
</organism>
<reference evidence="3" key="1">
    <citation type="journal article" date="2019" name="Int. J. Syst. Evol. Microbiol.">
        <title>The Global Catalogue of Microorganisms (GCM) 10K type strain sequencing project: providing services to taxonomists for standard genome sequencing and annotation.</title>
        <authorList>
            <consortium name="The Broad Institute Genomics Platform"/>
            <consortium name="The Broad Institute Genome Sequencing Center for Infectious Disease"/>
            <person name="Wu L."/>
            <person name="Ma J."/>
        </authorList>
    </citation>
    <scope>NUCLEOTIDE SEQUENCE [LARGE SCALE GENOMIC DNA]</scope>
    <source>
        <strain evidence="3">JCM 9371</strain>
    </source>
</reference>
<dbReference type="Gene3D" id="1.10.3210.10">
    <property type="entry name" value="Hypothetical protein af1432"/>
    <property type="match status" value="1"/>
</dbReference>
<gene>
    <name evidence="2" type="ORF">ACFQZM_28695</name>
</gene>
<protein>
    <submittedName>
        <fullName evidence="2">HD domain-containing protein</fullName>
    </submittedName>
</protein>
<dbReference type="PANTHER" id="PTHR35569">
    <property type="entry name" value="CYANAMIDE HYDRATASE DDI2-RELATED"/>
    <property type="match status" value="1"/>
</dbReference>
<comment type="caution">
    <text evidence="2">The sequence shown here is derived from an EMBL/GenBank/DDBJ whole genome shotgun (WGS) entry which is preliminary data.</text>
</comment>
<keyword evidence="3" id="KW-1185">Reference proteome</keyword>
<dbReference type="PANTHER" id="PTHR35569:SF1">
    <property type="entry name" value="CYANAMIDE HYDRATASE DDI2-RELATED"/>
    <property type="match status" value="1"/>
</dbReference>
<evidence type="ECO:0000313" key="2">
    <source>
        <dbReference type="EMBL" id="MFD0688505.1"/>
    </source>
</evidence>
<dbReference type="InterPro" id="IPR006674">
    <property type="entry name" value="HD_domain"/>
</dbReference>
<accession>A0ABW2XS07</accession>
<evidence type="ECO:0000259" key="1">
    <source>
        <dbReference type="Pfam" id="PF01966"/>
    </source>
</evidence>
<dbReference type="EMBL" id="JBHTGP010000014">
    <property type="protein sequence ID" value="MFD0688505.1"/>
    <property type="molecule type" value="Genomic_DNA"/>
</dbReference>
<evidence type="ECO:0000313" key="3">
    <source>
        <dbReference type="Proteomes" id="UP001597063"/>
    </source>
</evidence>
<name>A0ABW2XS07_9ACTN</name>
<sequence>MEETPVADHFTEFALPDTDLARKAHALAFEIETPALANHSVRGYVFARALADARNLVPGSDYDDEVLFLACVLHDVGLTERGNGNQRFEVDGADLAADFLREQGLNEARARLVWEAIALHTSLGIADRMRAETALAHAGIGVDVTGPGSARLPEGLAERTHRALPRLEPGCGLAEAIVAQISRNPAKAPFGSLPYEIARQTGADAPLVRWEDLVGRAWPGVA</sequence>
<dbReference type="CDD" id="cd00077">
    <property type="entry name" value="HDc"/>
    <property type="match status" value="1"/>
</dbReference>
<dbReference type="RefSeq" id="WP_131757921.1">
    <property type="nucleotide sequence ID" value="NZ_CAACUY010000040.1"/>
</dbReference>
<proteinExistence type="predicted"/>